<gene>
    <name evidence="3" type="ORF">GII30_10995</name>
</gene>
<dbReference type="AlphaFoldDB" id="A0A857KJL2"/>
<protein>
    <submittedName>
        <fullName evidence="3">Dienelactone hydrolase</fullName>
    </submittedName>
</protein>
<dbReference type="RefSeq" id="WP_005183328.1">
    <property type="nucleotide sequence ID" value="NZ_CP045804.1"/>
</dbReference>
<organism evidence="3">
    <name type="scientific">Gordonia amarae</name>
    <dbReference type="NCBI Taxonomy" id="36821"/>
    <lineage>
        <taxon>Bacteria</taxon>
        <taxon>Bacillati</taxon>
        <taxon>Actinomycetota</taxon>
        <taxon>Actinomycetes</taxon>
        <taxon>Mycobacteriales</taxon>
        <taxon>Gordoniaceae</taxon>
        <taxon>Gordonia</taxon>
    </lineage>
</organism>
<keyword evidence="3" id="KW-0378">Hydrolase</keyword>
<sequence length="295" mass="31072">MTELLADFATDTFCHDDMIHRYHRLGSGPAVVVIAEIPGITPKVIEFARRVAAAGCTVYLPSLFGVDGADSTTHGPSVLLKSLGKVCVSREFTIFATGKSSAVVRWLRGLAAKAHDECGGPGVGAVGMCVTGGFALAMAVDDRMLAPVLSQPSLPLAITPGRRHNIDIGSADLDVVKARCAGGLQVLGARFDGDKLSPPDRFRFLREQLGDAFIGVELPDSSANPDGQGPPHSVLTDHLIDEPGQPTRDTLDQVLAFFRDKLGIEHGTSAQPSPESTSPAAIADESCGEWPDADH</sequence>
<dbReference type="Pfam" id="PF01738">
    <property type="entry name" value="DLH"/>
    <property type="match status" value="1"/>
</dbReference>
<dbReference type="EMBL" id="CP045810">
    <property type="protein sequence ID" value="QHN39618.1"/>
    <property type="molecule type" value="Genomic_DNA"/>
</dbReference>
<feature type="region of interest" description="Disordered" evidence="1">
    <location>
        <begin position="265"/>
        <end position="295"/>
    </location>
</feature>
<evidence type="ECO:0000313" key="3">
    <source>
        <dbReference type="EMBL" id="QHN39618.1"/>
    </source>
</evidence>
<feature type="domain" description="Dienelactone hydrolase" evidence="2">
    <location>
        <begin position="28"/>
        <end position="147"/>
    </location>
</feature>
<dbReference type="InterPro" id="IPR029058">
    <property type="entry name" value="AB_hydrolase_fold"/>
</dbReference>
<name>A0A857KJL2_9ACTN</name>
<dbReference type="GO" id="GO:0016787">
    <property type="term" value="F:hydrolase activity"/>
    <property type="evidence" value="ECO:0007669"/>
    <property type="project" value="UniProtKB-KW"/>
</dbReference>
<dbReference type="Gene3D" id="3.40.50.1820">
    <property type="entry name" value="alpha/beta hydrolase"/>
    <property type="match status" value="1"/>
</dbReference>
<evidence type="ECO:0000256" key="1">
    <source>
        <dbReference type="SAM" id="MobiDB-lite"/>
    </source>
</evidence>
<reference evidence="3" key="1">
    <citation type="journal article" date="2021" name="Nat. Microbiol.">
        <title>Cocultivation of an ultrasmall environmental parasitic bacterium with lytic ability against bacteria associated with wastewater foams.</title>
        <authorList>
            <person name="Batinovic S."/>
            <person name="Rose J.J.A."/>
            <person name="Ratcliffe J."/>
            <person name="Seviour R.J."/>
            <person name="Petrovski S."/>
        </authorList>
    </citation>
    <scope>NUCLEOTIDE SEQUENCE</scope>
    <source>
        <strain evidence="3">CON44</strain>
    </source>
</reference>
<feature type="region of interest" description="Disordered" evidence="1">
    <location>
        <begin position="217"/>
        <end position="247"/>
    </location>
</feature>
<dbReference type="InterPro" id="IPR002925">
    <property type="entry name" value="Dienelactn_hydro"/>
</dbReference>
<proteinExistence type="predicted"/>
<accession>A0A857KJL2</accession>
<dbReference type="SUPFAM" id="SSF53474">
    <property type="entry name" value="alpha/beta-Hydrolases"/>
    <property type="match status" value="1"/>
</dbReference>
<feature type="compositionally biased region" description="Polar residues" evidence="1">
    <location>
        <begin position="268"/>
        <end position="279"/>
    </location>
</feature>
<evidence type="ECO:0000259" key="2">
    <source>
        <dbReference type="Pfam" id="PF01738"/>
    </source>
</evidence>